<keyword evidence="3" id="KW-0119">Carbohydrate metabolism</keyword>
<dbReference type="GO" id="GO:0030246">
    <property type="term" value="F:carbohydrate binding"/>
    <property type="evidence" value="ECO:0007669"/>
    <property type="project" value="InterPro"/>
</dbReference>
<protein>
    <submittedName>
        <fullName evidence="4">Galactose mutarotase</fullName>
    </submittedName>
</protein>
<gene>
    <name evidence="4" type="ORF">HCN83_03570</name>
</gene>
<dbReference type="SUPFAM" id="SSF74650">
    <property type="entry name" value="Galactose mutarotase-like"/>
    <property type="match status" value="1"/>
</dbReference>
<dbReference type="InterPro" id="IPR008183">
    <property type="entry name" value="Aldose_1/G6P_1-epimerase"/>
</dbReference>
<dbReference type="InterPro" id="IPR011013">
    <property type="entry name" value="Gal_mutarotase_sf_dom"/>
</dbReference>
<dbReference type="CDD" id="cd09019">
    <property type="entry name" value="galactose_mutarotase_like"/>
    <property type="match status" value="1"/>
</dbReference>
<dbReference type="PANTHER" id="PTHR10091:SF0">
    <property type="entry name" value="GALACTOSE MUTAROTASE"/>
    <property type="match status" value="1"/>
</dbReference>
<evidence type="ECO:0000256" key="3">
    <source>
        <dbReference type="ARBA" id="ARBA00023277"/>
    </source>
</evidence>
<evidence type="ECO:0000256" key="1">
    <source>
        <dbReference type="ARBA" id="ARBA00006206"/>
    </source>
</evidence>
<keyword evidence="5" id="KW-1185">Reference proteome</keyword>
<comment type="caution">
    <text evidence="4">The sequence shown here is derived from an EMBL/GenBank/DDBJ whole genome shotgun (WGS) entry which is preliminary data.</text>
</comment>
<sequence length="326" mass="35292">MKQAVATIEGKDVFAYTIGHPDGLQITALNYGGVITGVCLNGSSNLVLSYQDPFTYSTNPDYIGALIGRTAGRIPGASVSTENGVADLDKNDGNHNLHGGFNGFSSQFFDVEEGENELTMTTVSPDGEGGYPGNLKTKVIYRIKGDALHISYEASADKATPVNMTHHAYFNFGSADILKHVLTIPSDRFWKIDEDSLPVEKTPAEGPFQFQEGRAIGEALMMDHEQLTIAGGIDHPFELNLEGPILLEDPETGVQMSIETTAPAVVIYTGNKLSEKPGEENRFMKHGAVCIETQHVPGKAEGLIVQPGEIYQEKTVFHFKKTGTDD</sequence>
<dbReference type="GO" id="GO:0006006">
    <property type="term" value="P:glucose metabolic process"/>
    <property type="evidence" value="ECO:0007669"/>
    <property type="project" value="TreeGrafter"/>
</dbReference>
<reference evidence="4 5" key="1">
    <citation type="submission" date="2020-03" db="EMBL/GenBank/DDBJ databases">
        <title>Assessment of the enzymatic potential of alkaline-tolerant lipase obtained from Bacillus luteus H11 (technogenic soil) for the bioremediation of saline soils contaminated with petroleum substances.</title>
        <authorList>
            <person name="Kalwasinska A."/>
        </authorList>
    </citation>
    <scope>NUCLEOTIDE SEQUENCE [LARGE SCALE GENOMIC DNA]</scope>
    <source>
        <strain evidence="4 5">H11</strain>
    </source>
</reference>
<organism evidence="4 5">
    <name type="scientific">Alkalicoccus luteus</name>
    <dbReference type="NCBI Taxonomy" id="1237094"/>
    <lineage>
        <taxon>Bacteria</taxon>
        <taxon>Bacillati</taxon>
        <taxon>Bacillota</taxon>
        <taxon>Bacilli</taxon>
        <taxon>Bacillales</taxon>
        <taxon>Bacillaceae</taxon>
        <taxon>Alkalicoccus</taxon>
    </lineage>
</organism>
<dbReference type="InterPro" id="IPR047215">
    <property type="entry name" value="Galactose_mutarotase-like"/>
</dbReference>
<dbReference type="AlphaFoldDB" id="A0A969TSK4"/>
<dbReference type="PANTHER" id="PTHR10091">
    <property type="entry name" value="ALDOSE-1-EPIMERASE"/>
    <property type="match status" value="1"/>
</dbReference>
<evidence type="ECO:0000313" key="4">
    <source>
        <dbReference type="EMBL" id="NJP36668.1"/>
    </source>
</evidence>
<dbReference type="EMBL" id="JAATHJ010000003">
    <property type="protein sequence ID" value="NJP36668.1"/>
    <property type="molecule type" value="Genomic_DNA"/>
</dbReference>
<comment type="similarity">
    <text evidence="1">Belongs to the aldose epimerase family.</text>
</comment>
<dbReference type="Pfam" id="PF01263">
    <property type="entry name" value="Aldose_epim"/>
    <property type="match status" value="1"/>
</dbReference>
<dbReference type="GO" id="GO:0033499">
    <property type="term" value="P:galactose catabolic process via UDP-galactose, Leloir pathway"/>
    <property type="evidence" value="ECO:0007669"/>
    <property type="project" value="TreeGrafter"/>
</dbReference>
<dbReference type="InterPro" id="IPR014718">
    <property type="entry name" value="GH-type_carb-bd"/>
</dbReference>
<dbReference type="GO" id="GO:0004034">
    <property type="term" value="F:aldose 1-epimerase activity"/>
    <property type="evidence" value="ECO:0007669"/>
    <property type="project" value="TreeGrafter"/>
</dbReference>
<dbReference type="GO" id="GO:0005737">
    <property type="term" value="C:cytoplasm"/>
    <property type="evidence" value="ECO:0007669"/>
    <property type="project" value="TreeGrafter"/>
</dbReference>
<name>A0A969TSK4_9BACI</name>
<dbReference type="Proteomes" id="UP000752012">
    <property type="component" value="Unassembled WGS sequence"/>
</dbReference>
<dbReference type="Gene3D" id="2.70.98.10">
    <property type="match status" value="1"/>
</dbReference>
<evidence type="ECO:0000256" key="2">
    <source>
        <dbReference type="ARBA" id="ARBA00023235"/>
    </source>
</evidence>
<keyword evidence="2" id="KW-0413">Isomerase</keyword>
<accession>A0A969TSK4</accession>
<evidence type="ECO:0000313" key="5">
    <source>
        <dbReference type="Proteomes" id="UP000752012"/>
    </source>
</evidence>
<proteinExistence type="inferred from homology"/>